<proteinExistence type="predicted"/>
<keyword evidence="2" id="KW-1185">Reference proteome</keyword>
<sequence>MPPSSIAVLSHFHLGPALSFPFPNKPVCLVTALSVLLHVMRFEIIHPRKSRSAFAARLRANRSIGINMLSRCL</sequence>
<dbReference type="EMBL" id="PYWC01000027">
    <property type="protein sequence ID" value="PWW77068.1"/>
    <property type="molecule type" value="Genomic_DNA"/>
</dbReference>
<protein>
    <submittedName>
        <fullName evidence="1">Uncharacterized protein</fullName>
    </submittedName>
</protein>
<evidence type="ECO:0000313" key="2">
    <source>
        <dbReference type="Proteomes" id="UP000246991"/>
    </source>
</evidence>
<gene>
    <name evidence="1" type="ORF">C7212DRAFT_278370</name>
</gene>
<evidence type="ECO:0000313" key="1">
    <source>
        <dbReference type="EMBL" id="PWW77068.1"/>
    </source>
</evidence>
<comment type="caution">
    <text evidence="1">The sequence shown here is derived from an EMBL/GenBank/DDBJ whole genome shotgun (WGS) entry which is preliminary data.</text>
</comment>
<dbReference type="Proteomes" id="UP000246991">
    <property type="component" value="Unassembled WGS sequence"/>
</dbReference>
<organism evidence="1 2">
    <name type="scientific">Tuber magnatum</name>
    <name type="common">white Piedmont truffle</name>
    <dbReference type="NCBI Taxonomy" id="42249"/>
    <lineage>
        <taxon>Eukaryota</taxon>
        <taxon>Fungi</taxon>
        <taxon>Dikarya</taxon>
        <taxon>Ascomycota</taxon>
        <taxon>Pezizomycotina</taxon>
        <taxon>Pezizomycetes</taxon>
        <taxon>Pezizales</taxon>
        <taxon>Tuberaceae</taxon>
        <taxon>Tuber</taxon>
    </lineage>
</organism>
<reference evidence="1 2" key="1">
    <citation type="submission" date="2018-03" db="EMBL/GenBank/DDBJ databases">
        <title>Genomes of Pezizomycetes fungi and the evolution of truffles.</title>
        <authorList>
            <person name="Murat C."/>
            <person name="Payen T."/>
            <person name="Noel B."/>
            <person name="Kuo A."/>
            <person name="Martin F.M."/>
        </authorList>
    </citation>
    <scope>NUCLEOTIDE SEQUENCE [LARGE SCALE GENOMIC DNA]</scope>
    <source>
        <strain evidence="1">091103-1</strain>
    </source>
</reference>
<name>A0A317SRS4_9PEZI</name>
<dbReference type="AlphaFoldDB" id="A0A317SRS4"/>
<accession>A0A317SRS4</accession>